<gene>
    <name evidence="2" type="ORF">ILEXP_LOCUS6079</name>
</gene>
<keyword evidence="3" id="KW-1185">Reference proteome</keyword>
<dbReference type="Proteomes" id="UP001642360">
    <property type="component" value="Unassembled WGS sequence"/>
</dbReference>
<evidence type="ECO:0000256" key="1">
    <source>
        <dbReference type="ARBA" id="ARBA00023239"/>
    </source>
</evidence>
<name>A0ABC8R726_9AQUA</name>
<sequence length="71" mass="8006">MLHGACATYPPMQKLREVLVDHASINNDDFMNRDVSIFLKMGVFEEELKSLSLKKLRAQVAVVSLGMVEIQ</sequence>
<protein>
    <submittedName>
        <fullName evidence="2">Uncharacterized protein</fullName>
    </submittedName>
</protein>
<proteinExistence type="predicted"/>
<keyword evidence="1" id="KW-0456">Lyase</keyword>
<comment type="caution">
    <text evidence="2">The sequence shown here is derived from an EMBL/GenBank/DDBJ whole genome shotgun (WGS) entry which is preliminary data.</text>
</comment>
<dbReference type="EMBL" id="CAUOFW020000910">
    <property type="protein sequence ID" value="CAK9138729.1"/>
    <property type="molecule type" value="Genomic_DNA"/>
</dbReference>
<dbReference type="Gene3D" id="1.10.274.20">
    <property type="entry name" value="Phenylalanine ammonia-lyase 1, domain 3"/>
    <property type="match status" value="1"/>
</dbReference>
<evidence type="ECO:0000313" key="2">
    <source>
        <dbReference type="EMBL" id="CAK9138729.1"/>
    </source>
</evidence>
<dbReference type="InterPro" id="IPR023144">
    <property type="entry name" value="Phe_NH3-lyase_shielding_dom_sf"/>
</dbReference>
<accession>A0ABC8R726</accession>
<organism evidence="2 3">
    <name type="scientific">Ilex paraguariensis</name>
    <name type="common">yerba mate</name>
    <dbReference type="NCBI Taxonomy" id="185542"/>
    <lineage>
        <taxon>Eukaryota</taxon>
        <taxon>Viridiplantae</taxon>
        <taxon>Streptophyta</taxon>
        <taxon>Embryophyta</taxon>
        <taxon>Tracheophyta</taxon>
        <taxon>Spermatophyta</taxon>
        <taxon>Magnoliopsida</taxon>
        <taxon>eudicotyledons</taxon>
        <taxon>Gunneridae</taxon>
        <taxon>Pentapetalae</taxon>
        <taxon>asterids</taxon>
        <taxon>campanulids</taxon>
        <taxon>Aquifoliales</taxon>
        <taxon>Aquifoliaceae</taxon>
        <taxon>Ilex</taxon>
    </lineage>
</organism>
<reference evidence="2 3" key="1">
    <citation type="submission" date="2024-02" db="EMBL/GenBank/DDBJ databases">
        <authorList>
            <person name="Vignale AGUSTIN F."/>
            <person name="Sosa J E."/>
            <person name="Modenutti C."/>
        </authorList>
    </citation>
    <scope>NUCLEOTIDE SEQUENCE [LARGE SCALE GENOMIC DNA]</scope>
</reference>
<dbReference type="AlphaFoldDB" id="A0ABC8R726"/>
<dbReference type="GO" id="GO:0016829">
    <property type="term" value="F:lyase activity"/>
    <property type="evidence" value="ECO:0007669"/>
    <property type="project" value="UniProtKB-KW"/>
</dbReference>
<evidence type="ECO:0000313" key="3">
    <source>
        <dbReference type="Proteomes" id="UP001642360"/>
    </source>
</evidence>